<dbReference type="KEGG" id="pnd:Pla175_14730"/>
<dbReference type="RefSeq" id="WP_145282667.1">
    <property type="nucleotide sequence ID" value="NZ_CP036291.1"/>
</dbReference>
<dbReference type="OrthoDB" id="9802090at2"/>
<evidence type="ECO:0000313" key="8">
    <source>
        <dbReference type="EMBL" id="QDU88102.1"/>
    </source>
</evidence>
<feature type="binding site" evidence="7">
    <location>
        <position position="119"/>
    </location>
    <ligand>
        <name>S-adenosyl-L-methionine</name>
        <dbReference type="ChEBI" id="CHEBI:59789"/>
    </ligand>
</feature>
<feature type="binding site" evidence="7">
    <location>
        <position position="123"/>
    </location>
    <ligand>
        <name>substrate</name>
    </ligand>
</feature>
<comment type="caution">
    <text evidence="7">Lacks conserved residue(s) required for the propagation of feature annotation.</text>
</comment>
<dbReference type="InterPro" id="IPR055361">
    <property type="entry name" value="tRNA_methyltr_TrmB_bact"/>
</dbReference>
<dbReference type="EMBL" id="CP036291">
    <property type="protein sequence ID" value="QDU88102.1"/>
    <property type="molecule type" value="Genomic_DNA"/>
</dbReference>
<dbReference type="PANTHER" id="PTHR23417:SF14">
    <property type="entry name" value="PENTACOTRIPEPTIDE-REPEAT REGION OF PRORP DOMAIN-CONTAINING PROTEIN"/>
    <property type="match status" value="1"/>
</dbReference>
<dbReference type="NCBIfam" id="TIGR00091">
    <property type="entry name" value="tRNA (guanosine(46)-N7)-methyltransferase TrmB"/>
    <property type="match status" value="1"/>
</dbReference>
<protein>
    <recommendedName>
        <fullName evidence="7">tRNA (guanine-N(7)-)-methyltransferase</fullName>
        <ecNumber evidence="7">2.1.1.33</ecNumber>
    </recommendedName>
    <alternativeName>
        <fullName evidence="7">tRNA (guanine(46)-N(7))-methyltransferase</fullName>
    </alternativeName>
    <alternativeName>
        <fullName evidence="7">tRNA(m7G46)-methyltransferase</fullName>
    </alternativeName>
</protein>
<dbReference type="PANTHER" id="PTHR23417">
    <property type="entry name" value="3-DEOXY-D-MANNO-OCTULOSONIC-ACID TRANSFERASE/TRNA GUANINE-N 7 - -METHYLTRANSFERASE"/>
    <property type="match status" value="1"/>
</dbReference>
<evidence type="ECO:0000256" key="2">
    <source>
        <dbReference type="ARBA" id="ARBA00003015"/>
    </source>
</evidence>
<dbReference type="SUPFAM" id="SSF53335">
    <property type="entry name" value="S-adenosyl-L-methionine-dependent methyltransferases"/>
    <property type="match status" value="1"/>
</dbReference>
<sequence>MGRRALRKIDPAIDLSRHLLELETLQEDWRPDDAFDQLRPLEVEVGSGKGLFLETATADRPDHNFLGVEVAAKYARSCAARLARRGRTNGVAVHGDALLLMNRYVPDGALAAVHVYFPDPWWKKRHRKRRVMNDRLLTDVVRTLRPGGELHFWTDVEEYFLESMTLLAQYPQLEPTGAVPESPAEHHLDYRTHFERRTRLAELPVYRAKFARNDAPRVTGGATST</sequence>
<dbReference type="InterPro" id="IPR029063">
    <property type="entry name" value="SAM-dependent_MTases_sf"/>
</dbReference>
<dbReference type="GO" id="GO:0043527">
    <property type="term" value="C:tRNA methyltransferase complex"/>
    <property type="evidence" value="ECO:0007669"/>
    <property type="project" value="TreeGrafter"/>
</dbReference>
<comment type="function">
    <text evidence="2 7">Catalyzes the formation of N(7)-methylguanine at position 46 (m7G46) in tRNA.</text>
</comment>
<keyword evidence="4 7" id="KW-0808">Transferase</keyword>
<dbReference type="InterPro" id="IPR003358">
    <property type="entry name" value="tRNA_(Gua-N-7)_MeTrfase_Trmb"/>
</dbReference>
<dbReference type="CDD" id="cd02440">
    <property type="entry name" value="AdoMet_MTases"/>
    <property type="match status" value="1"/>
</dbReference>
<dbReference type="Proteomes" id="UP000317429">
    <property type="component" value="Chromosome"/>
</dbReference>
<dbReference type="EC" id="2.1.1.33" evidence="7"/>
<feature type="binding site" evidence="7">
    <location>
        <position position="155"/>
    </location>
    <ligand>
        <name>substrate</name>
    </ligand>
</feature>
<dbReference type="HAMAP" id="MF_01057">
    <property type="entry name" value="tRNA_methyltr_TrmB"/>
    <property type="match status" value="1"/>
</dbReference>
<feature type="binding site" evidence="7">
    <location>
        <position position="69"/>
    </location>
    <ligand>
        <name>S-adenosyl-L-methionine</name>
        <dbReference type="ChEBI" id="CHEBI:59789"/>
    </ligand>
</feature>
<dbReference type="Pfam" id="PF02390">
    <property type="entry name" value="Methyltransf_4"/>
    <property type="match status" value="1"/>
</dbReference>
<evidence type="ECO:0000256" key="5">
    <source>
        <dbReference type="ARBA" id="ARBA00022691"/>
    </source>
</evidence>
<dbReference type="GO" id="GO:0008176">
    <property type="term" value="F:tRNA (guanine(46)-N7)-methyltransferase activity"/>
    <property type="evidence" value="ECO:0007669"/>
    <property type="project" value="UniProtKB-UniRule"/>
</dbReference>
<keyword evidence="5 7" id="KW-0949">S-adenosyl-L-methionine</keyword>
<evidence type="ECO:0000256" key="6">
    <source>
        <dbReference type="ARBA" id="ARBA00022694"/>
    </source>
</evidence>
<dbReference type="Gene3D" id="3.40.50.150">
    <property type="entry name" value="Vaccinia Virus protein VP39"/>
    <property type="match status" value="1"/>
</dbReference>
<name>A0A518D9D6_9BACT</name>
<evidence type="ECO:0000256" key="1">
    <source>
        <dbReference type="ARBA" id="ARBA00000142"/>
    </source>
</evidence>
<reference evidence="8 9" key="1">
    <citation type="submission" date="2019-02" db="EMBL/GenBank/DDBJ databases">
        <title>Deep-cultivation of Planctomycetes and their phenomic and genomic characterization uncovers novel biology.</title>
        <authorList>
            <person name="Wiegand S."/>
            <person name="Jogler M."/>
            <person name="Boedeker C."/>
            <person name="Pinto D."/>
            <person name="Vollmers J."/>
            <person name="Rivas-Marin E."/>
            <person name="Kohn T."/>
            <person name="Peeters S.H."/>
            <person name="Heuer A."/>
            <person name="Rast P."/>
            <person name="Oberbeckmann S."/>
            <person name="Bunk B."/>
            <person name="Jeske O."/>
            <person name="Meyerdierks A."/>
            <person name="Storesund J.E."/>
            <person name="Kallscheuer N."/>
            <person name="Luecker S."/>
            <person name="Lage O.M."/>
            <person name="Pohl T."/>
            <person name="Merkel B.J."/>
            <person name="Hornburger P."/>
            <person name="Mueller R.-W."/>
            <person name="Bruemmer F."/>
            <person name="Labrenz M."/>
            <person name="Spormann A.M."/>
            <person name="Op den Camp H."/>
            <person name="Overmann J."/>
            <person name="Amann R."/>
            <person name="Jetten M.S.M."/>
            <person name="Mascher T."/>
            <person name="Medema M.H."/>
            <person name="Devos D.P."/>
            <person name="Kaster A.-K."/>
            <person name="Ovreas L."/>
            <person name="Rohde M."/>
            <person name="Galperin M.Y."/>
            <person name="Jogler C."/>
        </authorList>
    </citation>
    <scope>NUCLEOTIDE SEQUENCE [LARGE SCALE GENOMIC DNA]</scope>
    <source>
        <strain evidence="8 9">Pla175</strain>
    </source>
</reference>
<feature type="binding site" evidence="7">
    <location>
        <position position="96"/>
    </location>
    <ligand>
        <name>S-adenosyl-L-methionine</name>
        <dbReference type="ChEBI" id="CHEBI:59789"/>
    </ligand>
</feature>
<comment type="catalytic activity">
    <reaction evidence="1 7">
        <text>guanosine(46) in tRNA + S-adenosyl-L-methionine = N(7)-methylguanosine(46) in tRNA + S-adenosyl-L-homocysteine</text>
        <dbReference type="Rhea" id="RHEA:42708"/>
        <dbReference type="Rhea" id="RHEA-COMP:10188"/>
        <dbReference type="Rhea" id="RHEA-COMP:10189"/>
        <dbReference type="ChEBI" id="CHEBI:57856"/>
        <dbReference type="ChEBI" id="CHEBI:59789"/>
        <dbReference type="ChEBI" id="CHEBI:74269"/>
        <dbReference type="ChEBI" id="CHEBI:74480"/>
        <dbReference type="EC" id="2.1.1.33"/>
    </reaction>
</comment>
<dbReference type="PROSITE" id="PS51625">
    <property type="entry name" value="SAM_MT_TRMB"/>
    <property type="match status" value="1"/>
</dbReference>
<comment type="similarity">
    <text evidence="7">Belongs to the class I-like SAM-binding methyltransferase superfamily. TrmB family.</text>
</comment>
<feature type="binding site" evidence="7">
    <location>
        <begin position="192"/>
        <end position="195"/>
    </location>
    <ligand>
        <name>substrate</name>
    </ligand>
</feature>
<evidence type="ECO:0000256" key="4">
    <source>
        <dbReference type="ARBA" id="ARBA00022679"/>
    </source>
</evidence>
<keyword evidence="9" id="KW-1185">Reference proteome</keyword>
<accession>A0A518D9D6</accession>
<proteinExistence type="inferred from homology"/>
<dbReference type="UniPathway" id="UPA00989"/>
<dbReference type="AlphaFoldDB" id="A0A518D9D6"/>
<gene>
    <name evidence="7 8" type="primary">trmB</name>
    <name evidence="8" type="ORF">Pla175_14730</name>
</gene>
<organism evidence="8 9">
    <name type="scientific">Pirellulimonas nuda</name>
    <dbReference type="NCBI Taxonomy" id="2528009"/>
    <lineage>
        <taxon>Bacteria</taxon>
        <taxon>Pseudomonadati</taxon>
        <taxon>Planctomycetota</taxon>
        <taxon>Planctomycetia</taxon>
        <taxon>Pirellulales</taxon>
        <taxon>Lacipirellulaceae</taxon>
        <taxon>Pirellulimonas</taxon>
    </lineage>
</organism>
<comment type="pathway">
    <text evidence="7">tRNA modification; N(7)-methylguanine-tRNA biosynthesis.</text>
</comment>
<evidence type="ECO:0000313" key="9">
    <source>
        <dbReference type="Proteomes" id="UP000317429"/>
    </source>
</evidence>
<evidence type="ECO:0000256" key="3">
    <source>
        <dbReference type="ARBA" id="ARBA00022603"/>
    </source>
</evidence>
<feature type="binding site" evidence="7">
    <location>
        <position position="44"/>
    </location>
    <ligand>
        <name>S-adenosyl-L-methionine</name>
        <dbReference type="ChEBI" id="CHEBI:59789"/>
    </ligand>
</feature>
<keyword evidence="6 7" id="KW-0819">tRNA processing</keyword>
<evidence type="ECO:0000256" key="7">
    <source>
        <dbReference type="HAMAP-Rule" id="MF_01057"/>
    </source>
</evidence>
<keyword evidence="3 7" id="KW-0489">Methyltransferase</keyword>